<organism evidence="1">
    <name type="scientific">Lepeophtheirus salmonis</name>
    <name type="common">Salmon louse</name>
    <name type="synonym">Caligus salmonis</name>
    <dbReference type="NCBI Taxonomy" id="72036"/>
    <lineage>
        <taxon>Eukaryota</taxon>
        <taxon>Metazoa</taxon>
        <taxon>Ecdysozoa</taxon>
        <taxon>Arthropoda</taxon>
        <taxon>Crustacea</taxon>
        <taxon>Multicrustacea</taxon>
        <taxon>Hexanauplia</taxon>
        <taxon>Copepoda</taxon>
        <taxon>Siphonostomatoida</taxon>
        <taxon>Caligidae</taxon>
        <taxon>Lepeophtheirus</taxon>
    </lineage>
</organism>
<proteinExistence type="predicted"/>
<protein>
    <submittedName>
        <fullName evidence="1">Uncharacterized protein</fullName>
    </submittedName>
</protein>
<dbReference type="AlphaFoldDB" id="A0A0K2SW05"/>
<evidence type="ECO:0000313" key="1">
    <source>
        <dbReference type="EMBL" id="CDW17562.1"/>
    </source>
</evidence>
<accession>A0A0K2SW05</accession>
<reference evidence="1" key="1">
    <citation type="submission" date="2014-05" db="EMBL/GenBank/DDBJ databases">
        <authorList>
            <person name="Chronopoulou M."/>
        </authorList>
    </citation>
    <scope>NUCLEOTIDE SEQUENCE</scope>
    <source>
        <tissue evidence="1">Whole organism</tissue>
    </source>
</reference>
<sequence length="24" mass="2990">MRVFFMNANVFVGYFDLQRYNPFI</sequence>
<name>A0A0K2SW05_LEPSM</name>
<dbReference type="EMBL" id="HACA01000201">
    <property type="protein sequence ID" value="CDW17562.1"/>
    <property type="molecule type" value="Transcribed_RNA"/>
</dbReference>